<dbReference type="PANTHER" id="PTHR44942">
    <property type="entry name" value="METHYLTRANSF_11 DOMAIN-CONTAINING PROTEIN"/>
    <property type="match status" value="1"/>
</dbReference>
<dbReference type="AlphaFoldDB" id="A0A8H7R5K9"/>
<dbReference type="EMBL" id="JAEPRD010000040">
    <property type="protein sequence ID" value="KAG2204974.1"/>
    <property type="molecule type" value="Genomic_DNA"/>
</dbReference>
<dbReference type="Pfam" id="PF08241">
    <property type="entry name" value="Methyltransf_11"/>
    <property type="match status" value="1"/>
</dbReference>
<accession>A0A8H7R5K9</accession>
<name>A0A8H7R5K9_9FUNG</name>
<reference evidence="5" key="1">
    <citation type="submission" date="2020-12" db="EMBL/GenBank/DDBJ databases">
        <title>Metabolic potential, ecology and presence of endohyphal bacteria is reflected in genomic diversity of Mucoromycotina.</title>
        <authorList>
            <person name="Muszewska A."/>
            <person name="Okrasinska A."/>
            <person name="Steczkiewicz K."/>
            <person name="Drgas O."/>
            <person name="Orlowska M."/>
            <person name="Perlinska-Lenart U."/>
            <person name="Aleksandrzak-Piekarczyk T."/>
            <person name="Szatraj K."/>
            <person name="Zielenkiewicz U."/>
            <person name="Pilsyk S."/>
            <person name="Malc E."/>
            <person name="Mieczkowski P."/>
            <person name="Kruszewska J.S."/>
            <person name="Biernat P."/>
            <person name="Pawlowska J."/>
        </authorList>
    </citation>
    <scope>NUCLEOTIDE SEQUENCE</scope>
    <source>
        <strain evidence="5">WA0000017839</strain>
    </source>
</reference>
<dbReference type="OrthoDB" id="66144at2759"/>
<dbReference type="SUPFAM" id="SSF53335">
    <property type="entry name" value="S-adenosyl-L-methionine-dependent methyltransferases"/>
    <property type="match status" value="1"/>
</dbReference>
<evidence type="ECO:0000259" key="4">
    <source>
        <dbReference type="Pfam" id="PF08241"/>
    </source>
</evidence>
<protein>
    <recommendedName>
        <fullName evidence="4">Methyltransferase type 11 domain-containing protein</fullName>
    </recommendedName>
</protein>
<comment type="similarity">
    <text evidence="1">Belongs to the methyltransferase superfamily.</text>
</comment>
<dbReference type="PANTHER" id="PTHR44942:SF4">
    <property type="entry name" value="METHYLTRANSFERASE TYPE 11 DOMAIN-CONTAINING PROTEIN"/>
    <property type="match status" value="1"/>
</dbReference>
<comment type="caution">
    <text evidence="5">The sequence shown here is derived from an EMBL/GenBank/DDBJ whole genome shotgun (WGS) entry which is preliminary data.</text>
</comment>
<dbReference type="Proteomes" id="UP000603453">
    <property type="component" value="Unassembled WGS sequence"/>
</dbReference>
<dbReference type="Gene3D" id="3.40.50.150">
    <property type="entry name" value="Vaccinia Virus protein VP39"/>
    <property type="match status" value="1"/>
</dbReference>
<dbReference type="InterPro" id="IPR013216">
    <property type="entry name" value="Methyltransf_11"/>
</dbReference>
<keyword evidence="2" id="KW-0489">Methyltransferase</keyword>
<dbReference type="InterPro" id="IPR051052">
    <property type="entry name" value="Diverse_substrate_MTase"/>
</dbReference>
<sequence length="255" mass="29248">MSNLPHVTAAQGFKAKADAYAKARPSYPMESIDFLQKLTKKTPSQTEMLDLGAGTGIMTRLLFEGGYTSLTAVEPVDAMRAKIGLPDNVSCLSGTSWSIPVKSQSQDVVMLAQCFHWFDDMKSLKEIHRVLKPGGLMVLIWNMESKRSPWVAQLRDLYEAYDGSAPQYRLGYWKHVFNEATDLYTPLQHETFQHDTLAKKSDVWTRITSKSYIAILDNHTQDILHEKVQRVIDEYQLEDEFIYPLDTDMYYCYKK</sequence>
<dbReference type="GO" id="GO:0032259">
    <property type="term" value="P:methylation"/>
    <property type="evidence" value="ECO:0007669"/>
    <property type="project" value="UniProtKB-KW"/>
</dbReference>
<gene>
    <name evidence="5" type="ORF">INT47_002598</name>
</gene>
<evidence type="ECO:0000256" key="2">
    <source>
        <dbReference type="ARBA" id="ARBA00022603"/>
    </source>
</evidence>
<evidence type="ECO:0000313" key="5">
    <source>
        <dbReference type="EMBL" id="KAG2204974.1"/>
    </source>
</evidence>
<evidence type="ECO:0000256" key="1">
    <source>
        <dbReference type="ARBA" id="ARBA00008361"/>
    </source>
</evidence>
<proteinExistence type="inferred from homology"/>
<feature type="domain" description="Methyltransferase type 11" evidence="4">
    <location>
        <begin position="49"/>
        <end position="138"/>
    </location>
</feature>
<keyword evidence="3" id="KW-0808">Transferase</keyword>
<dbReference type="InterPro" id="IPR029063">
    <property type="entry name" value="SAM-dependent_MTases_sf"/>
</dbReference>
<evidence type="ECO:0000313" key="6">
    <source>
        <dbReference type="Proteomes" id="UP000603453"/>
    </source>
</evidence>
<keyword evidence="6" id="KW-1185">Reference proteome</keyword>
<dbReference type="CDD" id="cd02440">
    <property type="entry name" value="AdoMet_MTases"/>
    <property type="match status" value="1"/>
</dbReference>
<organism evidence="5 6">
    <name type="scientific">Mucor saturninus</name>
    <dbReference type="NCBI Taxonomy" id="64648"/>
    <lineage>
        <taxon>Eukaryota</taxon>
        <taxon>Fungi</taxon>
        <taxon>Fungi incertae sedis</taxon>
        <taxon>Mucoromycota</taxon>
        <taxon>Mucoromycotina</taxon>
        <taxon>Mucoromycetes</taxon>
        <taxon>Mucorales</taxon>
        <taxon>Mucorineae</taxon>
        <taxon>Mucoraceae</taxon>
        <taxon>Mucor</taxon>
    </lineage>
</organism>
<evidence type="ECO:0000256" key="3">
    <source>
        <dbReference type="ARBA" id="ARBA00022679"/>
    </source>
</evidence>
<dbReference type="GO" id="GO:0008757">
    <property type="term" value="F:S-adenosylmethionine-dependent methyltransferase activity"/>
    <property type="evidence" value="ECO:0007669"/>
    <property type="project" value="InterPro"/>
</dbReference>